<dbReference type="AlphaFoldDB" id="A0A0C2XLJ3"/>
<name>A0A0C2XLJ3_AMAMK</name>
<dbReference type="InParanoid" id="A0A0C2XLJ3"/>
<dbReference type="Proteomes" id="UP000054549">
    <property type="component" value="Unassembled WGS sequence"/>
</dbReference>
<proteinExistence type="predicted"/>
<dbReference type="EMBL" id="KN818224">
    <property type="protein sequence ID" value="KIL70401.1"/>
    <property type="molecule type" value="Genomic_DNA"/>
</dbReference>
<accession>A0A0C2XLJ3</accession>
<feature type="region of interest" description="Disordered" evidence="1">
    <location>
        <begin position="1"/>
        <end position="25"/>
    </location>
</feature>
<gene>
    <name evidence="2" type="ORF">M378DRAFT_621375</name>
</gene>
<reference evidence="2 3" key="1">
    <citation type="submission" date="2014-04" db="EMBL/GenBank/DDBJ databases">
        <title>Evolutionary Origins and Diversification of the Mycorrhizal Mutualists.</title>
        <authorList>
            <consortium name="DOE Joint Genome Institute"/>
            <consortium name="Mycorrhizal Genomics Consortium"/>
            <person name="Kohler A."/>
            <person name="Kuo A."/>
            <person name="Nagy L.G."/>
            <person name="Floudas D."/>
            <person name="Copeland A."/>
            <person name="Barry K.W."/>
            <person name="Cichocki N."/>
            <person name="Veneault-Fourrey C."/>
            <person name="LaButti K."/>
            <person name="Lindquist E.A."/>
            <person name="Lipzen A."/>
            <person name="Lundell T."/>
            <person name="Morin E."/>
            <person name="Murat C."/>
            <person name="Riley R."/>
            <person name="Ohm R."/>
            <person name="Sun H."/>
            <person name="Tunlid A."/>
            <person name="Henrissat B."/>
            <person name="Grigoriev I.V."/>
            <person name="Hibbett D.S."/>
            <person name="Martin F."/>
        </authorList>
    </citation>
    <scope>NUCLEOTIDE SEQUENCE [LARGE SCALE GENOMIC DNA]</scope>
    <source>
        <strain evidence="2 3">Koide BX008</strain>
    </source>
</reference>
<evidence type="ECO:0000313" key="3">
    <source>
        <dbReference type="Proteomes" id="UP000054549"/>
    </source>
</evidence>
<evidence type="ECO:0000313" key="2">
    <source>
        <dbReference type="EMBL" id="KIL70401.1"/>
    </source>
</evidence>
<protein>
    <submittedName>
        <fullName evidence="2">Uncharacterized protein</fullName>
    </submittedName>
</protein>
<sequence length="113" mass="12266">MSTPQTPAVPAAQGQANRQQEESPSRKIFSVLQVRTVILFVHANARLTRRPANPASLGRHTTNHQVLPATCFTGSTGSSAKCKSATQRWHTSSQSVVFAADRSFPRMVFGSET</sequence>
<keyword evidence="3" id="KW-1185">Reference proteome</keyword>
<evidence type="ECO:0000256" key="1">
    <source>
        <dbReference type="SAM" id="MobiDB-lite"/>
    </source>
</evidence>
<dbReference type="HOGENOM" id="CLU_2132911_0_0_1"/>
<organism evidence="2 3">
    <name type="scientific">Amanita muscaria (strain Koide BX008)</name>
    <dbReference type="NCBI Taxonomy" id="946122"/>
    <lineage>
        <taxon>Eukaryota</taxon>
        <taxon>Fungi</taxon>
        <taxon>Dikarya</taxon>
        <taxon>Basidiomycota</taxon>
        <taxon>Agaricomycotina</taxon>
        <taxon>Agaricomycetes</taxon>
        <taxon>Agaricomycetidae</taxon>
        <taxon>Agaricales</taxon>
        <taxon>Pluteineae</taxon>
        <taxon>Amanitaceae</taxon>
        <taxon>Amanita</taxon>
    </lineage>
</organism>